<dbReference type="GO" id="GO:0019171">
    <property type="term" value="F:(3R)-hydroxyacyl-[acyl-carrier-protein] dehydratase activity"/>
    <property type="evidence" value="ECO:0007669"/>
    <property type="project" value="TreeGrafter"/>
</dbReference>
<protein>
    <submittedName>
        <fullName evidence="2">3-methylfumaryl-CoA hydratase</fullName>
    </submittedName>
</protein>
<dbReference type="OrthoDB" id="7183822at2"/>
<name>A0A1M5PUG6_9RHOB</name>
<dbReference type="InterPro" id="IPR029069">
    <property type="entry name" value="HotDog_dom_sf"/>
</dbReference>
<organism evidence="2 3">
    <name type="scientific">Cognatiyoonia sediminum</name>
    <dbReference type="NCBI Taxonomy" id="1508389"/>
    <lineage>
        <taxon>Bacteria</taxon>
        <taxon>Pseudomonadati</taxon>
        <taxon>Pseudomonadota</taxon>
        <taxon>Alphaproteobacteria</taxon>
        <taxon>Rhodobacterales</taxon>
        <taxon>Paracoccaceae</taxon>
        <taxon>Cognatiyoonia</taxon>
    </lineage>
</organism>
<gene>
    <name evidence="2" type="ORF">SAMN05444003_1829</name>
</gene>
<dbReference type="Pfam" id="PF13452">
    <property type="entry name" value="FAS1_DH_region"/>
    <property type="match status" value="1"/>
</dbReference>
<dbReference type="Gene3D" id="3.10.129.10">
    <property type="entry name" value="Hotdog Thioesterase"/>
    <property type="match status" value="1"/>
</dbReference>
<evidence type="ECO:0000313" key="3">
    <source>
        <dbReference type="Proteomes" id="UP000184074"/>
    </source>
</evidence>
<dbReference type="InterPro" id="IPR039569">
    <property type="entry name" value="FAS1-like_DH_region"/>
</dbReference>
<reference evidence="2 3" key="1">
    <citation type="submission" date="2016-11" db="EMBL/GenBank/DDBJ databases">
        <authorList>
            <person name="Jaros S."/>
            <person name="Januszkiewicz K."/>
            <person name="Wedrychowicz H."/>
        </authorList>
    </citation>
    <scope>NUCLEOTIDE SEQUENCE [LARGE SCALE GENOMIC DNA]</scope>
    <source>
        <strain evidence="2 3">DSM 28715</strain>
    </source>
</reference>
<dbReference type="InterPro" id="IPR052741">
    <property type="entry name" value="Mitochondrial_HTD2"/>
</dbReference>
<accession>A0A1M5PUG6</accession>
<dbReference type="PANTHER" id="PTHR28152">
    <property type="entry name" value="HYDROXYACYL-THIOESTER DEHYDRATASE TYPE 2, MITOCHONDRIAL"/>
    <property type="match status" value="1"/>
</dbReference>
<dbReference type="PANTHER" id="PTHR28152:SF1">
    <property type="entry name" value="HYDROXYACYL-THIOESTER DEHYDRATASE TYPE 2, MITOCHONDRIAL"/>
    <property type="match status" value="1"/>
</dbReference>
<dbReference type="Proteomes" id="UP000184074">
    <property type="component" value="Unassembled WGS sequence"/>
</dbReference>
<evidence type="ECO:0000313" key="2">
    <source>
        <dbReference type="EMBL" id="SHH04903.1"/>
    </source>
</evidence>
<sequence>MSDAIGKTQTLQDVIDPARANALLAALGKPERLSSGDPLAPFFHHIYFWDALAPEALGRDGHPATGGFIPDVGLPRRMWASGKLTFHRPLLAGVRAEKISTIESVTHKDGRSGPLAFVRIRHDIKQRHTLALTEWQDLVYREDTPQAATTPPQAPDGETRLRHVDFDSTLLFRYSALTFNGHRIHYDEAYARGIEGYDGLVVHGPLIAQLLMLFAVEHNGPLTKFSYRATAPLMHTERATLCLQGRNAWARGPDGRQLMLADFA</sequence>
<dbReference type="RefSeq" id="WP_072900623.1">
    <property type="nucleotide sequence ID" value="NZ_FQXB01000002.1"/>
</dbReference>
<dbReference type="AlphaFoldDB" id="A0A1M5PUG6"/>
<dbReference type="STRING" id="1508389.SAMN05444003_1829"/>
<dbReference type="SUPFAM" id="SSF54637">
    <property type="entry name" value="Thioesterase/thiol ester dehydrase-isomerase"/>
    <property type="match status" value="1"/>
</dbReference>
<evidence type="ECO:0000259" key="1">
    <source>
        <dbReference type="Pfam" id="PF13452"/>
    </source>
</evidence>
<keyword evidence="3" id="KW-1185">Reference proteome</keyword>
<proteinExistence type="predicted"/>
<feature type="domain" description="FAS1-like dehydratase" evidence="1">
    <location>
        <begin position="70"/>
        <end position="127"/>
    </location>
</feature>
<dbReference type="EMBL" id="FQXB01000002">
    <property type="protein sequence ID" value="SHH04903.1"/>
    <property type="molecule type" value="Genomic_DNA"/>
</dbReference>